<accession>A0A009IUE0</accession>
<evidence type="ECO:0000313" key="2">
    <source>
        <dbReference type="EMBL" id="EXB07448.1"/>
    </source>
</evidence>
<name>A0A009IUE0_ACIB9</name>
<dbReference type="Proteomes" id="UP000020595">
    <property type="component" value="Unassembled WGS sequence"/>
</dbReference>
<sequence>MGQDHIEQHRRYIVISYAFMFLALFTVIFAAFAYLVARKVAVVDDAEVWIHAHALWIMRNGILFLLMSVFAVVWFIPLFFFAWDSNLWVTASTVAGVVFSAIAWLFLLNAWLKGLSKYLKNKAVF</sequence>
<evidence type="ECO:0000313" key="3">
    <source>
        <dbReference type="Proteomes" id="UP000020595"/>
    </source>
</evidence>
<keyword evidence="1" id="KW-1133">Transmembrane helix</keyword>
<feature type="transmembrane region" description="Helical" evidence="1">
    <location>
        <begin position="57"/>
        <end position="81"/>
    </location>
</feature>
<dbReference type="GeneID" id="92895685"/>
<reference evidence="2 3" key="1">
    <citation type="submission" date="2014-02" db="EMBL/GenBank/DDBJ databases">
        <title>Comparative genomics and transcriptomics to identify genetic mechanisms underlying the emergence of carbapenem resistant Acinetobacter baumannii (CRAb).</title>
        <authorList>
            <person name="Harris A.D."/>
            <person name="Johnson K.J."/>
            <person name="George J."/>
            <person name="Shefchek K."/>
            <person name="Daugherty S.C."/>
            <person name="Parankush S."/>
            <person name="Sadzewicz L."/>
            <person name="Tallon L."/>
            <person name="Sengamalay N."/>
            <person name="Hazen T.H."/>
            <person name="Rasko D.A."/>
        </authorList>
    </citation>
    <scope>NUCLEOTIDE SEQUENCE [LARGE SCALE GENOMIC DNA]</scope>
    <source>
        <strain evidence="2 3">1295743</strain>
    </source>
</reference>
<dbReference type="AlphaFoldDB" id="A0A009IUE0"/>
<keyword evidence="1" id="KW-0472">Membrane</keyword>
<dbReference type="PATRIC" id="fig|1310613.3.peg.253"/>
<gene>
    <name evidence="2" type="ORF">J512_0269</name>
</gene>
<organism evidence="2 3">
    <name type="scientific">Acinetobacter baumannii (strain 1295743)</name>
    <dbReference type="NCBI Taxonomy" id="1310613"/>
    <lineage>
        <taxon>Bacteria</taxon>
        <taxon>Pseudomonadati</taxon>
        <taxon>Pseudomonadota</taxon>
        <taxon>Gammaproteobacteria</taxon>
        <taxon>Moraxellales</taxon>
        <taxon>Moraxellaceae</taxon>
        <taxon>Acinetobacter</taxon>
        <taxon>Acinetobacter calcoaceticus/baumannii complex</taxon>
    </lineage>
</organism>
<feature type="transmembrane region" description="Helical" evidence="1">
    <location>
        <begin position="12"/>
        <end position="36"/>
    </location>
</feature>
<protein>
    <submittedName>
        <fullName evidence="2">Putative membrane protein</fullName>
    </submittedName>
</protein>
<dbReference type="EMBL" id="JEWH01000002">
    <property type="protein sequence ID" value="EXB07448.1"/>
    <property type="molecule type" value="Genomic_DNA"/>
</dbReference>
<feature type="transmembrane region" description="Helical" evidence="1">
    <location>
        <begin position="87"/>
        <end position="112"/>
    </location>
</feature>
<proteinExistence type="predicted"/>
<keyword evidence="1" id="KW-0812">Transmembrane</keyword>
<dbReference type="RefSeq" id="WP_000529425.1">
    <property type="nucleotide sequence ID" value="NZ_JEWH01000002.1"/>
</dbReference>
<evidence type="ECO:0000256" key="1">
    <source>
        <dbReference type="SAM" id="Phobius"/>
    </source>
</evidence>
<comment type="caution">
    <text evidence="2">The sequence shown here is derived from an EMBL/GenBank/DDBJ whole genome shotgun (WGS) entry which is preliminary data.</text>
</comment>